<dbReference type="Proteomes" id="UP000507222">
    <property type="component" value="Unassembled WGS sequence"/>
</dbReference>
<evidence type="ECO:0000259" key="1">
    <source>
        <dbReference type="PROSITE" id="PS50994"/>
    </source>
</evidence>
<dbReference type="InterPro" id="IPR025724">
    <property type="entry name" value="GAG-pre-integrase_dom"/>
</dbReference>
<dbReference type="Gene3D" id="3.30.420.10">
    <property type="entry name" value="Ribonuclease H-like superfamily/Ribonuclease H"/>
    <property type="match status" value="1"/>
</dbReference>
<gene>
    <name evidence="2" type="ORF">CURHAP_LOCUS42629</name>
</gene>
<protein>
    <recommendedName>
        <fullName evidence="1">Integrase catalytic domain-containing protein</fullName>
    </recommendedName>
</protein>
<dbReference type="PANTHER" id="PTHR42648">
    <property type="entry name" value="TRANSPOSASE, PUTATIVE-RELATED"/>
    <property type="match status" value="1"/>
</dbReference>
<proteinExistence type="predicted"/>
<feature type="domain" description="Integrase catalytic" evidence="1">
    <location>
        <begin position="237"/>
        <end position="328"/>
    </location>
</feature>
<dbReference type="InterPro" id="IPR001584">
    <property type="entry name" value="Integrase_cat-core"/>
</dbReference>
<accession>A0A6J5VF38</accession>
<reference evidence="2 3" key="1">
    <citation type="submission" date="2020-05" db="EMBL/GenBank/DDBJ databases">
        <authorList>
            <person name="Campoy J."/>
            <person name="Schneeberger K."/>
            <person name="Spophaly S."/>
        </authorList>
    </citation>
    <scope>NUCLEOTIDE SEQUENCE [LARGE SCALE GENOMIC DNA]</scope>
    <source>
        <strain evidence="2">PruArmRojPasFocal</strain>
    </source>
</reference>
<evidence type="ECO:0000313" key="2">
    <source>
        <dbReference type="EMBL" id="CAB4286065.1"/>
    </source>
</evidence>
<organism evidence="2 3">
    <name type="scientific">Prunus armeniaca</name>
    <name type="common">Apricot</name>
    <name type="synonym">Armeniaca vulgaris</name>
    <dbReference type="NCBI Taxonomy" id="36596"/>
    <lineage>
        <taxon>Eukaryota</taxon>
        <taxon>Viridiplantae</taxon>
        <taxon>Streptophyta</taxon>
        <taxon>Embryophyta</taxon>
        <taxon>Tracheophyta</taxon>
        <taxon>Spermatophyta</taxon>
        <taxon>Magnoliopsida</taxon>
        <taxon>eudicotyledons</taxon>
        <taxon>Gunneridae</taxon>
        <taxon>Pentapetalae</taxon>
        <taxon>rosids</taxon>
        <taxon>fabids</taxon>
        <taxon>Rosales</taxon>
        <taxon>Rosaceae</taxon>
        <taxon>Amygdaloideae</taxon>
        <taxon>Amygdaleae</taxon>
        <taxon>Prunus</taxon>
    </lineage>
</organism>
<dbReference type="InterPro" id="IPR039537">
    <property type="entry name" value="Retrotran_Ty1/copia-like"/>
</dbReference>
<dbReference type="SUPFAM" id="SSF53098">
    <property type="entry name" value="Ribonuclease H-like"/>
    <property type="match status" value="1"/>
</dbReference>
<dbReference type="InterPro" id="IPR012337">
    <property type="entry name" value="RNaseH-like_sf"/>
</dbReference>
<dbReference type="InterPro" id="IPR036397">
    <property type="entry name" value="RNaseH_sf"/>
</dbReference>
<dbReference type="Pfam" id="PF13976">
    <property type="entry name" value="gag_pre-integrs"/>
    <property type="match status" value="1"/>
</dbReference>
<dbReference type="AlphaFoldDB" id="A0A6J5VF38"/>
<sequence>MHEHLNDYNKILVDLANLHVKIPDEDKTLYWLNSLLDDYDHVTTTLLYGKFEGKLDEVSAALGYWKKDCPKLKNKEKEKVGYESNFAKSGDANFEFALASSSINGHSKEWILDSDMKKNLISLGTLESKGLKITMDSGVLKAVYGTRVVMKGIRLNNLYFLSGSTIIGRSVVTKATYADITDTTRLWHMRIGHAGEKALQGLVKQGLLKGVKACKLEFCEHCVLGKQTRVKFGTAIHHTNDILDYVHTDVWGHSKNASWGGSHYFVSFVNDFSRRVWVYTMKCKDELLKIFLKWKKMIETQTDRKIKTLISDNGGEYKYDPFLEVCQD</sequence>
<dbReference type="GO" id="GO:0015074">
    <property type="term" value="P:DNA integration"/>
    <property type="evidence" value="ECO:0007669"/>
    <property type="project" value="InterPro"/>
</dbReference>
<evidence type="ECO:0000313" key="3">
    <source>
        <dbReference type="Proteomes" id="UP000507222"/>
    </source>
</evidence>
<dbReference type="EMBL" id="CAEKDK010000007">
    <property type="protein sequence ID" value="CAB4286065.1"/>
    <property type="molecule type" value="Genomic_DNA"/>
</dbReference>
<dbReference type="PANTHER" id="PTHR42648:SF28">
    <property type="entry name" value="TRANSPOSON-ENCODED PROTEIN WITH RIBONUCLEASE H-LIKE AND RETROVIRUS ZINC FINGER-LIKE DOMAINS"/>
    <property type="match status" value="1"/>
</dbReference>
<dbReference type="PROSITE" id="PS50994">
    <property type="entry name" value="INTEGRASE"/>
    <property type="match status" value="1"/>
</dbReference>
<dbReference type="GO" id="GO:0003676">
    <property type="term" value="F:nucleic acid binding"/>
    <property type="evidence" value="ECO:0007669"/>
    <property type="project" value="InterPro"/>
</dbReference>
<name>A0A6J5VF38_PRUAR</name>